<sequence>MLDLAFTMVTGERALVWRLLLLLLALTHPSAAAYLIEGSPDSITSATTSTTTEKPYTKHYPGRHVCTKEQSVTEPVRTRESYCTPVYKSYYMPCERGMCRKIRVLYETSYRDVVKYQVSHKTSYECCPGWAPSPKTHQGCSKAVCKKKCENGGSCLKPDFCGCRPGYSGPYCEQDIDECSLRQHTCDHLCVNTFGSYHCKCYPGYVLKPDGRGCQHKYLVETTPFTTTTVPTTSAFTTTKPTTTTLKPQERDREELEDYDFKVEYVDVNRRINKIERVMTQPYNQSEEGKSTAATLEVLSRLNTVIEYQKMLKTRIDSLEKKLEHSRKQMNRRKKKLAGEEEMKLHHITRQIAAINQRLDNCVCNK</sequence>
<dbReference type="FunFam" id="2.10.25.10:FF:000010">
    <property type="entry name" value="Pro-epidermal growth factor"/>
    <property type="match status" value="1"/>
</dbReference>
<keyword evidence="13" id="KW-1185">Reference proteome</keyword>
<dbReference type="GO" id="GO:0009986">
    <property type="term" value="C:cell surface"/>
    <property type="evidence" value="ECO:0007669"/>
    <property type="project" value="TreeGrafter"/>
</dbReference>
<gene>
    <name evidence="12" type="ORF">CLODIP_2_CD08944</name>
</gene>
<dbReference type="InterPro" id="IPR018097">
    <property type="entry name" value="EGF_Ca-bd_CS"/>
</dbReference>
<dbReference type="PANTHER" id="PTHR14949:SF56">
    <property type="entry name" value="EGF-LIKE-DOMAIN, MULTIPLE 7"/>
    <property type="match status" value="1"/>
</dbReference>
<feature type="domain" description="EMI" evidence="11">
    <location>
        <begin position="62"/>
        <end position="142"/>
    </location>
</feature>
<dbReference type="SMART" id="SM00181">
    <property type="entry name" value="EGF"/>
    <property type="match status" value="2"/>
</dbReference>
<dbReference type="GO" id="GO:0005102">
    <property type="term" value="F:signaling receptor binding"/>
    <property type="evidence" value="ECO:0007669"/>
    <property type="project" value="TreeGrafter"/>
</dbReference>
<dbReference type="Gene3D" id="2.10.25.10">
    <property type="entry name" value="Laminin"/>
    <property type="match status" value="2"/>
</dbReference>
<evidence type="ECO:0000256" key="3">
    <source>
        <dbReference type="ARBA" id="ARBA00022737"/>
    </source>
</evidence>
<dbReference type="PROSITE" id="PS00010">
    <property type="entry name" value="ASX_HYDROXYL"/>
    <property type="match status" value="1"/>
</dbReference>
<evidence type="ECO:0008006" key="14">
    <source>
        <dbReference type="Google" id="ProtNLM"/>
    </source>
</evidence>
<feature type="coiled-coil region" evidence="8">
    <location>
        <begin position="309"/>
        <end position="340"/>
    </location>
</feature>
<keyword evidence="2 9" id="KW-0732">Signal</keyword>
<evidence type="ECO:0000259" key="10">
    <source>
        <dbReference type="PROSITE" id="PS50026"/>
    </source>
</evidence>
<evidence type="ECO:0000256" key="5">
    <source>
        <dbReference type="ARBA" id="ARBA00023054"/>
    </source>
</evidence>
<dbReference type="GO" id="GO:0005576">
    <property type="term" value="C:extracellular region"/>
    <property type="evidence" value="ECO:0007669"/>
    <property type="project" value="TreeGrafter"/>
</dbReference>
<feature type="domain" description="EGF-like" evidence="10">
    <location>
        <begin position="175"/>
        <end position="215"/>
    </location>
</feature>
<comment type="caution">
    <text evidence="7">Lacks conserved residue(s) required for the propagation of feature annotation.</text>
</comment>
<dbReference type="PROSITE" id="PS00022">
    <property type="entry name" value="EGF_1"/>
    <property type="match status" value="1"/>
</dbReference>
<dbReference type="Proteomes" id="UP000494165">
    <property type="component" value="Unassembled WGS sequence"/>
</dbReference>
<evidence type="ECO:0000256" key="4">
    <source>
        <dbReference type="ARBA" id="ARBA00022837"/>
    </source>
</evidence>
<evidence type="ECO:0000256" key="8">
    <source>
        <dbReference type="SAM" id="Coils"/>
    </source>
</evidence>
<evidence type="ECO:0000313" key="13">
    <source>
        <dbReference type="Proteomes" id="UP000494165"/>
    </source>
</evidence>
<evidence type="ECO:0000256" key="7">
    <source>
        <dbReference type="PROSITE-ProRule" id="PRU00076"/>
    </source>
</evidence>
<keyword evidence="4" id="KW-0106">Calcium</keyword>
<evidence type="ECO:0000256" key="1">
    <source>
        <dbReference type="ARBA" id="ARBA00022536"/>
    </source>
</evidence>
<dbReference type="PROSITE" id="PS51041">
    <property type="entry name" value="EMI"/>
    <property type="match status" value="1"/>
</dbReference>
<dbReference type="PROSITE" id="PS50026">
    <property type="entry name" value="EGF_3"/>
    <property type="match status" value="2"/>
</dbReference>
<dbReference type="Pfam" id="PF07546">
    <property type="entry name" value="EMI"/>
    <property type="match status" value="1"/>
</dbReference>
<feature type="signal peptide" evidence="9">
    <location>
        <begin position="1"/>
        <end position="32"/>
    </location>
</feature>
<accession>A0A8S1BTR4</accession>
<reference evidence="12 13" key="1">
    <citation type="submission" date="2020-04" db="EMBL/GenBank/DDBJ databases">
        <authorList>
            <person name="Alioto T."/>
            <person name="Alioto T."/>
            <person name="Gomez Garrido J."/>
        </authorList>
    </citation>
    <scope>NUCLEOTIDE SEQUENCE [LARGE SCALE GENOMIC DNA]</scope>
</reference>
<dbReference type="InterPro" id="IPR050969">
    <property type="entry name" value="Dev_Signal_Modulators"/>
</dbReference>
<dbReference type="InterPro" id="IPR000742">
    <property type="entry name" value="EGF"/>
</dbReference>
<keyword evidence="1 7" id="KW-0245">EGF-like domain</keyword>
<dbReference type="OrthoDB" id="6516201at2759"/>
<feature type="disulfide bond" evidence="7">
    <location>
        <begin position="163"/>
        <end position="172"/>
    </location>
</feature>
<dbReference type="SMART" id="SM00179">
    <property type="entry name" value="EGF_CA"/>
    <property type="match status" value="1"/>
</dbReference>
<dbReference type="InterPro" id="IPR000152">
    <property type="entry name" value="EGF-type_Asp/Asn_hydroxyl_site"/>
</dbReference>
<dbReference type="PROSITE" id="PS01187">
    <property type="entry name" value="EGF_CA"/>
    <property type="match status" value="1"/>
</dbReference>
<feature type="disulfide bond" evidence="7">
    <location>
        <begin position="145"/>
        <end position="155"/>
    </location>
</feature>
<dbReference type="PANTHER" id="PTHR14949">
    <property type="entry name" value="EGF-LIKE-DOMAIN, MULTIPLE 7, 8"/>
    <property type="match status" value="1"/>
</dbReference>
<dbReference type="EMBL" id="CADEPI010000003">
    <property type="protein sequence ID" value="CAB3360519.1"/>
    <property type="molecule type" value="Genomic_DNA"/>
</dbReference>
<dbReference type="SUPFAM" id="SSF57196">
    <property type="entry name" value="EGF/Laminin"/>
    <property type="match status" value="1"/>
</dbReference>
<dbReference type="GO" id="GO:0005509">
    <property type="term" value="F:calcium ion binding"/>
    <property type="evidence" value="ECO:0007669"/>
    <property type="project" value="InterPro"/>
</dbReference>
<feature type="chain" id="PRO_5035931635" description="EGF-like domain-containing protein" evidence="9">
    <location>
        <begin position="33"/>
        <end position="366"/>
    </location>
</feature>
<dbReference type="Pfam" id="PF07645">
    <property type="entry name" value="EGF_CA"/>
    <property type="match status" value="1"/>
</dbReference>
<feature type="domain" description="EGF-like" evidence="10">
    <location>
        <begin position="141"/>
        <end position="173"/>
    </location>
</feature>
<protein>
    <recommendedName>
        <fullName evidence="14">EGF-like domain-containing protein</fullName>
    </recommendedName>
</protein>
<dbReference type="InterPro" id="IPR049883">
    <property type="entry name" value="NOTCH1_EGF-like"/>
</dbReference>
<evidence type="ECO:0000256" key="2">
    <source>
        <dbReference type="ARBA" id="ARBA00022729"/>
    </source>
</evidence>
<dbReference type="AlphaFoldDB" id="A0A8S1BTR4"/>
<proteinExistence type="predicted"/>
<dbReference type="InterPro" id="IPR011489">
    <property type="entry name" value="EMI_domain"/>
</dbReference>
<keyword evidence="3" id="KW-0677">Repeat</keyword>
<evidence type="ECO:0000259" key="11">
    <source>
        <dbReference type="PROSITE" id="PS51041"/>
    </source>
</evidence>
<keyword evidence="6 7" id="KW-1015">Disulfide bond</keyword>
<keyword evidence="5 8" id="KW-0175">Coiled coil</keyword>
<evidence type="ECO:0000256" key="9">
    <source>
        <dbReference type="SAM" id="SignalP"/>
    </source>
</evidence>
<comment type="caution">
    <text evidence="12">The sequence shown here is derived from an EMBL/GenBank/DDBJ whole genome shotgun (WGS) entry which is preliminary data.</text>
</comment>
<dbReference type="InterPro" id="IPR001881">
    <property type="entry name" value="EGF-like_Ca-bd_dom"/>
</dbReference>
<evidence type="ECO:0000256" key="6">
    <source>
        <dbReference type="ARBA" id="ARBA00023157"/>
    </source>
</evidence>
<name>A0A8S1BTR4_9INSE</name>
<organism evidence="12 13">
    <name type="scientific">Cloeon dipterum</name>
    <dbReference type="NCBI Taxonomy" id="197152"/>
    <lineage>
        <taxon>Eukaryota</taxon>
        <taxon>Metazoa</taxon>
        <taxon>Ecdysozoa</taxon>
        <taxon>Arthropoda</taxon>
        <taxon>Hexapoda</taxon>
        <taxon>Insecta</taxon>
        <taxon>Pterygota</taxon>
        <taxon>Palaeoptera</taxon>
        <taxon>Ephemeroptera</taxon>
        <taxon>Pisciforma</taxon>
        <taxon>Baetidae</taxon>
        <taxon>Cloeon</taxon>
    </lineage>
</organism>
<evidence type="ECO:0000313" key="12">
    <source>
        <dbReference type="EMBL" id="CAB3360519.1"/>
    </source>
</evidence>
<dbReference type="PROSITE" id="PS01186">
    <property type="entry name" value="EGF_2"/>
    <property type="match status" value="2"/>
</dbReference>